<dbReference type="EMBL" id="JACIFP010000001">
    <property type="protein sequence ID" value="MBB4134868.1"/>
    <property type="molecule type" value="Genomic_DNA"/>
</dbReference>
<evidence type="ECO:0000313" key="1">
    <source>
        <dbReference type="EMBL" id="MBB4134868.1"/>
    </source>
</evidence>
<dbReference type="Pfam" id="PF10604">
    <property type="entry name" value="Polyketide_cyc2"/>
    <property type="match status" value="1"/>
</dbReference>
<reference evidence="1 2" key="1">
    <citation type="submission" date="2020-08" db="EMBL/GenBank/DDBJ databases">
        <title>Sequencing the genomes of 1000 actinobacteria strains.</title>
        <authorList>
            <person name="Klenk H.-P."/>
        </authorList>
    </citation>
    <scope>NUCLEOTIDE SEQUENCE [LARGE SCALE GENOMIC DNA]</scope>
    <source>
        <strain evidence="1 2">DSM 45298</strain>
    </source>
</reference>
<keyword evidence="2" id="KW-1185">Reference proteome</keyword>
<evidence type="ECO:0000313" key="2">
    <source>
        <dbReference type="Proteomes" id="UP000551501"/>
    </source>
</evidence>
<sequence>MGVRVDDSVVVTAPADRVWNVITDFAAYHEWNPFQRECSAELTPGAPIRMLVALGPGGPMRQTEYIDEVDVAGRWFTYRMRPAPMRLLHSVRRQSVVDLGDGRSRYESHFEINGPLSPLVDALLGRRLTAKFAAVAAAVKVRAEADGR</sequence>
<dbReference type="AlphaFoldDB" id="A0A840EX06"/>
<dbReference type="InterPro" id="IPR019587">
    <property type="entry name" value="Polyketide_cyclase/dehydratase"/>
</dbReference>
<dbReference type="Gene3D" id="3.30.530.20">
    <property type="match status" value="1"/>
</dbReference>
<dbReference type="RefSeq" id="WP_183369982.1">
    <property type="nucleotide sequence ID" value="NZ_BAABHL010000037.1"/>
</dbReference>
<proteinExistence type="predicted"/>
<protein>
    <recommendedName>
        <fullName evidence="3">SRPBCC domain-containing protein</fullName>
    </recommendedName>
</protein>
<dbReference type="Proteomes" id="UP000551501">
    <property type="component" value="Unassembled WGS sequence"/>
</dbReference>
<dbReference type="SUPFAM" id="SSF55961">
    <property type="entry name" value="Bet v1-like"/>
    <property type="match status" value="1"/>
</dbReference>
<dbReference type="CDD" id="cd07822">
    <property type="entry name" value="SRPBCC_4"/>
    <property type="match status" value="1"/>
</dbReference>
<evidence type="ECO:0008006" key="3">
    <source>
        <dbReference type="Google" id="ProtNLM"/>
    </source>
</evidence>
<name>A0A840EX06_9ACTN</name>
<accession>A0A840EX06</accession>
<comment type="caution">
    <text evidence="1">The sequence shown here is derived from an EMBL/GenBank/DDBJ whole genome shotgun (WGS) entry which is preliminary data.</text>
</comment>
<gene>
    <name evidence="1" type="ORF">BKA16_001420</name>
</gene>
<organism evidence="1 2">
    <name type="scientific">Gordonia humi</name>
    <dbReference type="NCBI Taxonomy" id="686429"/>
    <lineage>
        <taxon>Bacteria</taxon>
        <taxon>Bacillati</taxon>
        <taxon>Actinomycetota</taxon>
        <taxon>Actinomycetes</taxon>
        <taxon>Mycobacteriales</taxon>
        <taxon>Gordoniaceae</taxon>
        <taxon>Gordonia</taxon>
    </lineage>
</organism>
<dbReference type="InterPro" id="IPR023393">
    <property type="entry name" value="START-like_dom_sf"/>
</dbReference>